<evidence type="ECO:0000313" key="2">
    <source>
        <dbReference type="Proteomes" id="UP000190961"/>
    </source>
</evidence>
<organism evidence="1 2">
    <name type="scientific">Ohtaekwangia koreensis</name>
    <dbReference type="NCBI Taxonomy" id="688867"/>
    <lineage>
        <taxon>Bacteria</taxon>
        <taxon>Pseudomonadati</taxon>
        <taxon>Bacteroidota</taxon>
        <taxon>Cytophagia</taxon>
        <taxon>Cytophagales</taxon>
        <taxon>Fulvivirgaceae</taxon>
        <taxon>Ohtaekwangia</taxon>
    </lineage>
</organism>
<sequence length="85" mass="9753">MKKLKRNFEPVTSSPPIVRVTVPASVAYNFEQLTSVTQKILAQLGCAPCHSGRFILYEIEDRFVVNENLEVRPIFDDVRINEKVF</sequence>
<dbReference type="STRING" id="688867.SAMN05660236_1808"/>
<dbReference type="EMBL" id="FUZU01000001">
    <property type="protein sequence ID" value="SKC58534.1"/>
    <property type="molecule type" value="Genomic_DNA"/>
</dbReference>
<accession>A0A1T5K4L2</accession>
<keyword evidence="2" id="KW-1185">Reference proteome</keyword>
<dbReference type="Proteomes" id="UP000190961">
    <property type="component" value="Unassembled WGS sequence"/>
</dbReference>
<dbReference type="OrthoDB" id="9785840at2"/>
<proteinExistence type="predicted"/>
<dbReference type="AlphaFoldDB" id="A0A1T5K4L2"/>
<protein>
    <submittedName>
        <fullName evidence="1">Uncharacterized protein</fullName>
    </submittedName>
</protein>
<evidence type="ECO:0000313" key="1">
    <source>
        <dbReference type="EMBL" id="SKC58534.1"/>
    </source>
</evidence>
<reference evidence="1 2" key="1">
    <citation type="submission" date="2017-02" db="EMBL/GenBank/DDBJ databases">
        <authorList>
            <person name="Peterson S.W."/>
        </authorList>
    </citation>
    <scope>NUCLEOTIDE SEQUENCE [LARGE SCALE GENOMIC DNA]</scope>
    <source>
        <strain evidence="1 2">DSM 25262</strain>
    </source>
</reference>
<name>A0A1T5K4L2_9BACT</name>
<gene>
    <name evidence="1" type="ORF">SAMN05660236_1808</name>
</gene>
<dbReference type="RefSeq" id="WP_079686322.1">
    <property type="nucleotide sequence ID" value="NZ_FUZU01000001.1"/>
</dbReference>